<reference evidence="2 3" key="2">
    <citation type="journal article" date="2009" name="PLoS ONE">
        <title>An integrated genetic and cytogenetic map of the cucumber genome.</title>
        <authorList>
            <person name="Ren Y."/>
            <person name="Zhang Z."/>
            <person name="Liu J."/>
            <person name="Staub J.E."/>
            <person name="Han Y."/>
            <person name="Cheng Z."/>
            <person name="Li X."/>
            <person name="Lu J."/>
            <person name="Miao H."/>
            <person name="Kang H."/>
            <person name="Xie B."/>
            <person name="Gu X."/>
            <person name="Wang X."/>
            <person name="Du Y."/>
            <person name="Jin W."/>
            <person name="Huang S."/>
        </authorList>
    </citation>
    <scope>NUCLEOTIDE SEQUENCE [LARGE SCALE GENOMIC DNA]</scope>
    <source>
        <strain evidence="3">cv. 9930</strain>
    </source>
</reference>
<organism evidence="2 3">
    <name type="scientific">Cucumis sativus</name>
    <name type="common">Cucumber</name>
    <dbReference type="NCBI Taxonomy" id="3659"/>
    <lineage>
        <taxon>Eukaryota</taxon>
        <taxon>Viridiplantae</taxon>
        <taxon>Streptophyta</taxon>
        <taxon>Embryophyta</taxon>
        <taxon>Tracheophyta</taxon>
        <taxon>Spermatophyta</taxon>
        <taxon>Magnoliopsida</taxon>
        <taxon>eudicotyledons</taxon>
        <taxon>Gunneridae</taxon>
        <taxon>Pentapetalae</taxon>
        <taxon>rosids</taxon>
        <taxon>fabids</taxon>
        <taxon>Cucurbitales</taxon>
        <taxon>Cucurbitaceae</taxon>
        <taxon>Benincaseae</taxon>
        <taxon>Cucumis</taxon>
    </lineage>
</organism>
<reference evidence="2 3" key="1">
    <citation type="journal article" date="2009" name="Nat. Genet.">
        <title>The genome of the cucumber, Cucumis sativus L.</title>
        <authorList>
            <person name="Huang S."/>
            <person name="Li R."/>
            <person name="Zhang Z."/>
            <person name="Li L."/>
            <person name="Gu X."/>
            <person name="Fan W."/>
            <person name="Lucas W.J."/>
            <person name="Wang X."/>
            <person name="Xie B."/>
            <person name="Ni P."/>
            <person name="Ren Y."/>
            <person name="Zhu H."/>
            <person name="Li J."/>
            <person name="Lin K."/>
            <person name="Jin W."/>
            <person name="Fei Z."/>
            <person name="Li G."/>
            <person name="Staub J."/>
            <person name="Kilian A."/>
            <person name="van der Vossen E.A."/>
            <person name="Wu Y."/>
            <person name="Guo J."/>
            <person name="He J."/>
            <person name="Jia Z."/>
            <person name="Ren Y."/>
            <person name="Tian G."/>
            <person name="Lu Y."/>
            <person name="Ruan J."/>
            <person name="Qian W."/>
            <person name="Wang M."/>
            <person name="Huang Q."/>
            <person name="Li B."/>
            <person name="Xuan Z."/>
            <person name="Cao J."/>
            <person name="Asan"/>
            <person name="Wu Z."/>
            <person name="Zhang J."/>
            <person name="Cai Q."/>
            <person name="Bai Y."/>
            <person name="Zhao B."/>
            <person name="Han Y."/>
            <person name="Li Y."/>
            <person name="Li X."/>
            <person name="Wang S."/>
            <person name="Shi Q."/>
            <person name="Liu S."/>
            <person name="Cho W.K."/>
            <person name="Kim J.Y."/>
            <person name="Xu Y."/>
            <person name="Heller-Uszynska K."/>
            <person name="Miao H."/>
            <person name="Cheng Z."/>
            <person name="Zhang S."/>
            <person name="Wu J."/>
            <person name="Yang Y."/>
            <person name="Kang H."/>
            <person name="Li M."/>
            <person name="Liang H."/>
            <person name="Ren X."/>
            <person name="Shi Z."/>
            <person name="Wen M."/>
            <person name="Jian M."/>
            <person name="Yang H."/>
            <person name="Zhang G."/>
            <person name="Yang Z."/>
            <person name="Chen R."/>
            <person name="Liu S."/>
            <person name="Li J."/>
            <person name="Ma L."/>
            <person name="Liu H."/>
            <person name="Zhou Y."/>
            <person name="Zhao J."/>
            <person name="Fang X."/>
            <person name="Li G."/>
            <person name="Fang L."/>
            <person name="Li Y."/>
            <person name="Liu D."/>
            <person name="Zheng H."/>
            <person name="Zhang Y."/>
            <person name="Qin N."/>
            <person name="Li Z."/>
            <person name="Yang G."/>
            <person name="Yang S."/>
            <person name="Bolund L."/>
            <person name="Kristiansen K."/>
            <person name="Zheng H."/>
            <person name="Li S."/>
            <person name="Zhang X."/>
            <person name="Yang H."/>
            <person name="Wang J."/>
            <person name="Sun R."/>
            <person name="Zhang B."/>
            <person name="Jiang S."/>
            <person name="Wang J."/>
            <person name="Du Y."/>
            <person name="Li S."/>
        </authorList>
    </citation>
    <scope>NUCLEOTIDE SEQUENCE [LARGE SCALE GENOMIC DNA]</scope>
    <source>
        <strain evidence="3">cv. 9930</strain>
    </source>
</reference>
<feature type="compositionally biased region" description="Basic and acidic residues" evidence="1">
    <location>
        <begin position="13"/>
        <end position="22"/>
    </location>
</feature>
<dbReference type="Proteomes" id="UP000029981">
    <property type="component" value="Chromosome 4"/>
</dbReference>
<sequence>MSSKLQQTAESPMKNHREMRKEDLKEGCGGIFREKPKEKLKKVAVSLVGGKAHGARVSKSAVET</sequence>
<dbReference type="AlphaFoldDB" id="A0A0A0KWF5"/>
<accession>A0A0A0KWF5</accession>
<gene>
    <name evidence="2" type="ORF">Csa_4G000920</name>
</gene>
<feature type="compositionally biased region" description="Polar residues" evidence="1">
    <location>
        <begin position="1"/>
        <end position="10"/>
    </location>
</feature>
<dbReference type="EMBL" id="CM002925">
    <property type="protein sequence ID" value="KGN52772.1"/>
    <property type="molecule type" value="Genomic_DNA"/>
</dbReference>
<feature type="region of interest" description="Disordered" evidence="1">
    <location>
        <begin position="1"/>
        <end position="22"/>
    </location>
</feature>
<proteinExistence type="predicted"/>
<reference evidence="2 3" key="3">
    <citation type="journal article" date="2010" name="BMC Genomics">
        <title>Transcriptome sequencing and comparative analysis of cucumber flowers with different sex types.</title>
        <authorList>
            <person name="Guo S."/>
            <person name="Zheng Y."/>
            <person name="Joung J.G."/>
            <person name="Liu S."/>
            <person name="Zhang Z."/>
            <person name="Crasta O.R."/>
            <person name="Sobral B.W."/>
            <person name="Xu Y."/>
            <person name="Huang S."/>
            <person name="Fei Z."/>
        </authorList>
    </citation>
    <scope>NUCLEOTIDE SEQUENCE [LARGE SCALE GENOMIC DNA]</scope>
    <source>
        <strain evidence="3">cv. 9930</strain>
    </source>
</reference>
<reference evidence="2 3" key="4">
    <citation type="journal article" date="2011" name="BMC Genomics">
        <title>RNA-Seq improves annotation of protein-coding genes in the cucumber genome.</title>
        <authorList>
            <person name="Li Z."/>
            <person name="Zhang Z."/>
            <person name="Yan P."/>
            <person name="Huang S."/>
            <person name="Fei Z."/>
            <person name="Lin K."/>
        </authorList>
    </citation>
    <scope>NUCLEOTIDE SEQUENCE [LARGE SCALE GENOMIC DNA]</scope>
    <source>
        <strain evidence="3">cv. 9930</strain>
    </source>
</reference>
<name>A0A0A0KWF5_CUCSA</name>
<protein>
    <submittedName>
        <fullName evidence="2">Uncharacterized protein</fullName>
    </submittedName>
</protein>
<evidence type="ECO:0000256" key="1">
    <source>
        <dbReference type="SAM" id="MobiDB-lite"/>
    </source>
</evidence>
<evidence type="ECO:0000313" key="3">
    <source>
        <dbReference type="Proteomes" id="UP000029981"/>
    </source>
</evidence>
<keyword evidence="3" id="KW-1185">Reference proteome</keyword>
<evidence type="ECO:0000313" key="2">
    <source>
        <dbReference type="EMBL" id="KGN52772.1"/>
    </source>
</evidence>
<dbReference type="Gramene" id="KGN52772">
    <property type="protein sequence ID" value="KGN52772"/>
    <property type="gene ID" value="Csa_4G000920"/>
</dbReference>